<evidence type="ECO:0000256" key="3">
    <source>
        <dbReference type="ARBA" id="ARBA00022989"/>
    </source>
</evidence>
<evidence type="ECO:0000256" key="1">
    <source>
        <dbReference type="ARBA" id="ARBA00004127"/>
    </source>
</evidence>
<protein>
    <submittedName>
        <fullName evidence="7">Solute carrier family 22 member 31</fullName>
    </submittedName>
</protein>
<feature type="domain" description="Major facilitator superfamily (MFS) profile" evidence="6">
    <location>
        <begin position="1"/>
        <end position="375"/>
    </location>
</feature>
<dbReference type="InterPro" id="IPR036259">
    <property type="entry name" value="MFS_trans_sf"/>
</dbReference>
<dbReference type="Gene3D" id="1.20.1250.20">
    <property type="entry name" value="MFS general substrate transporter like domains"/>
    <property type="match status" value="2"/>
</dbReference>
<organism evidence="7 8">
    <name type="scientific">Panthera tigris altaica</name>
    <name type="common">Siberian tiger</name>
    <dbReference type="NCBI Taxonomy" id="74533"/>
    <lineage>
        <taxon>Eukaryota</taxon>
        <taxon>Metazoa</taxon>
        <taxon>Chordata</taxon>
        <taxon>Craniata</taxon>
        <taxon>Vertebrata</taxon>
        <taxon>Euteleostomi</taxon>
        <taxon>Mammalia</taxon>
        <taxon>Eutheria</taxon>
        <taxon>Laurasiatheria</taxon>
        <taxon>Carnivora</taxon>
        <taxon>Feliformia</taxon>
        <taxon>Felidae</taxon>
        <taxon>Pantherinae</taxon>
        <taxon>Panthera</taxon>
    </lineage>
</organism>
<name>A0A8C9JUA2_PANTA</name>
<dbReference type="GeneTree" id="ENSGT00940000162670"/>
<dbReference type="Ensembl" id="ENSPTIT00000017927.1">
    <property type="protein sequence ID" value="ENSPTIP00000013853.1"/>
    <property type="gene ID" value="ENSPTIG00000013452.1"/>
</dbReference>
<dbReference type="Pfam" id="PF00083">
    <property type="entry name" value="Sugar_tr"/>
    <property type="match status" value="1"/>
</dbReference>
<accession>A0A8C9JUA2</accession>
<dbReference type="SUPFAM" id="SSF103473">
    <property type="entry name" value="MFS general substrate transporter"/>
    <property type="match status" value="1"/>
</dbReference>
<dbReference type="InterPro" id="IPR020846">
    <property type="entry name" value="MFS_dom"/>
</dbReference>
<sequence length="375" mass="39589">RPLFRSFLPGAWDPPCSASLLAASARIPTSVPGRISSSVGTGTGLPRLCLRPRNRLGCCLPSILPHGTPWNLVCEDGWKVPLEQMSHLLGWLLGCVFLGAGCDRFGRRAVFVASLVLATGLGASEALAASFPALLTLRLLHGGALAGFSLALYVARLELCDPPRRLVFSVGAGLFSVLGTLLLPGLALLAQDWRLLQGLSALATGLLLLFWGSPALFPESPCWLLATGQPARARKILGLSAEPGGVDPEDGSEEESSLVPATELDMLGAQSPQPQYHSVLELRHTRVVWRNGLILGFKAAAAVLLLLTGDRWGRRPVLLLGTLVLGLASLLLLAGTQYLPGWTMLSLSVLGLLASHAVSALSSVFAAEVFPTVIR</sequence>
<reference evidence="7" key="2">
    <citation type="submission" date="2025-09" db="UniProtKB">
        <authorList>
            <consortium name="Ensembl"/>
        </authorList>
    </citation>
    <scope>IDENTIFICATION</scope>
</reference>
<feature type="transmembrane region" description="Helical" evidence="5">
    <location>
        <begin position="195"/>
        <end position="217"/>
    </location>
</feature>
<feature type="transmembrane region" description="Helical" evidence="5">
    <location>
        <begin position="85"/>
        <end position="102"/>
    </location>
</feature>
<reference evidence="7" key="1">
    <citation type="submission" date="2025-08" db="UniProtKB">
        <authorList>
            <consortium name="Ensembl"/>
        </authorList>
    </citation>
    <scope>IDENTIFICATION</scope>
</reference>
<dbReference type="InterPro" id="IPR005828">
    <property type="entry name" value="MFS_sugar_transport-like"/>
</dbReference>
<feature type="transmembrane region" description="Helical" evidence="5">
    <location>
        <begin position="166"/>
        <end position="189"/>
    </location>
</feature>
<evidence type="ECO:0000256" key="4">
    <source>
        <dbReference type="ARBA" id="ARBA00023136"/>
    </source>
</evidence>
<dbReference type="AlphaFoldDB" id="A0A8C9JUA2"/>
<gene>
    <name evidence="7" type="primary">SLC22A31</name>
</gene>
<dbReference type="Proteomes" id="UP000675900">
    <property type="component" value="Unassembled WGS sequence"/>
</dbReference>
<comment type="subcellular location">
    <subcellularLocation>
        <location evidence="1">Endomembrane system</location>
        <topology evidence="1">Multi-pass membrane protein</topology>
    </subcellularLocation>
</comment>
<keyword evidence="2 5" id="KW-0812">Transmembrane</keyword>
<dbReference type="GO" id="GO:0012505">
    <property type="term" value="C:endomembrane system"/>
    <property type="evidence" value="ECO:0007669"/>
    <property type="project" value="UniProtKB-SubCell"/>
</dbReference>
<dbReference type="GO" id="GO:0022857">
    <property type="term" value="F:transmembrane transporter activity"/>
    <property type="evidence" value="ECO:0007669"/>
    <property type="project" value="InterPro"/>
</dbReference>
<feature type="transmembrane region" description="Helical" evidence="5">
    <location>
        <begin position="109"/>
        <end position="129"/>
    </location>
</feature>
<keyword evidence="8" id="KW-1185">Reference proteome</keyword>
<dbReference type="GO" id="GO:0016020">
    <property type="term" value="C:membrane"/>
    <property type="evidence" value="ECO:0007669"/>
    <property type="project" value="InterPro"/>
</dbReference>
<dbReference type="PROSITE" id="PS50850">
    <property type="entry name" value="MFS"/>
    <property type="match status" value="1"/>
</dbReference>
<keyword evidence="4 5" id="KW-0472">Membrane</keyword>
<dbReference type="PANTHER" id="PTHR24064">
    <property type="entry name" value="SOLUTE CARRIER FAMILY 22 MEMBER"/>
    <property type="match status" value="1"/>
</dbReference>
<feature type="transmembrane region" description="Helical" evidence="5">
    <location>
        <begin position="345"/>
        <end position="370"/>
    </location>
</feature>
<proteinExistence type="predicted"/>
<evidence type="ECO:0000313" key="8">
    <source>
        <dbReference type="Proteomes" id="UP000675900"/>
    </source>
</evidence>
<evidence type="ECO:0000256" key="5">
    <source>
        <dbReference type="SAM" id="Phobius"/>
    </source>
</evidence>
<feature type="transmembrane region" description="Helical" evidence="5">
    <location>
        <begin position="317"/>
        <end position="339"/>
    </location>
</feature>
<keyword evidence="3 5" id="KW-1133">Transmembrane helix</keyword>
<evidence type="ECO:0000256" key="2">
    <source>
        <dbReference type="ARBA" id="ARBA00022692"/>
    </source>
</evidence>
<evidence type="ECO:0000259" key="6">
    <source>
        <dbReference type="PROSITE" id="PS50850"/>
    </source>
</evidence>
<evidence type="ECO:0000313" key="7">
    <source>
        <dbReference type="Ensembl" id="ENSPTIP00000013853.1"/>
    </source>
</evidence>